<dbReference type="GO" id="GO:0051539">
    <property type="term" value="F:4 iron, 4 sulfur cluster binding"/>
    <property type="evidence" value="ECO:0007669"/>
    <property type="project" value="UniProtKB-KW"/>
</dbReference>
<sequence>MEQEQPIIRISVRNLVEFILRSGDIDNRIAGMDKDAMLMGGKIHRKIQRQMGAGYHAEVSLKHEILCRGFILSVEGRADGIMETADGIVVDEIKGIYKELEFLKEPVPVHLAQAMCYAYIYANQQGLSDIGVQMTYCNLETEEIKRFQNVYPYEELERWFLELAGQYEKWARYQISWRKKRNASIKKIEFPFPYREGQRDLTVSVYRTILRKKKLFIQAPTGVGKTMATVFPAVKAMGEELGEKIFYLTARTITRTVAWQAFDTLKEQALRMKVLVLTAKEKICFCEEADCNPEKCPYAKGHYDRVNDAVYELLTASDEMSREILEEHARKWKVCPFEMSLDVSTWVDAVICDYNYVFDPNAHLKRFFGESVKGDYLFLIDEAHNLVDRGREMYSASVCKEEVLKVKRLVKMSDPKLVRRLEECNKQMLALKRECEEYQILNSVGHIYLKLIALMGELEQYLEEYTDPEIRKEVLDFYFQVRMFVNIYERVDENYLIYSELDGKGHFWIRLFCVNPSACLQEFLEKGNSAVFFSATLLPIHYYKNLLSTSKEDYAVYARSPFDVRRRLLLVGNDVSSKYTSRGEEMYRRYARYLLCMVRAKAGNYMAFFPSYRFMEEVYEAFEILLAEQRIAGELEEIDYILQSQYMSEEAREIFLENFEEEREGSLIGFCVMGGIFSEGIDLSRDRLIGAAIVGTGLPQVCRERELLKDYFQKQGIRGFDYAYLYPGMNKVLQSAGRVIRTDRDCGVILLLDERFRDYRYQEIFPREWKDYGTCNADNVADKMETFWEQIEEQSEEQGEEQGEEQKG</sequence>
<dbReference type="InterPro" id="IPR010614">
    <property type="entry name" value="RAD3-like_helicase_DEAD"/>
</dbReference>
<reference evidence="18 19" key="1">
    <citation type="journal article" date="2020" name="Cell Host Microbe">
        <title>Functional and Genomic Variation between Human-Derived Isolates of Lachnospiraceae Reveals Inter- and Intra-Species Diversity.</title>
        <authorList>
            <person name="Sorbara M.T."/>
            <person name="Littmann E.R."/>
            <person name="Fontana E."/>
            <person name="Moody T.U."/>
            <person name="Kohout C.E."/>
            <person name="Gjonbalaj M."/>
            <person name="Eaton V."/>
            <person name="Seok R."/>
            <person name="Leiner I.M."/>
            <person name="Pamer E.G."/>
        </authorList>
    </citation>
    <scope>NUCLEOTIDE SEQUENCE [LARGE SCALE GENOMIC DNA]</scope>
    <source>
        <strain evidence="17 18">MSK.17.11</strain>
        <strain evidence="16 19">MSK.17.38</strain>
    </source>
</reference>
<dbReference type="SMART" id="SM00488">
    <property type="entry name" value="DEXDc2"/>
    <property type="match status" value="1"/>
</dbReference>
<dbReference type="GO" id="GO:0046872">
    <property type="term" value="F:metal ion binding"/>
    <property type="evidence" value="ECO:0007669"/>
    <property type="project" value="UniProtKB-KW"/>
</dbReference>
<evidence type="ECO:0000256" key="1">
    <source>
        <dbReference type="ARBA" id="ARBA00022485"/>
    </source>
</evidence>
<evidence type="ECO:0000259" key="15">
    <source>
        <dbReference type="PROSITE" id="PS51193"/>
    </source>
</evidence>
<dbReference type="Proteomes" id="UP000528555">
    <property type="component" value="Unassembled WGS sequence"/>
</dbReference>
<dbReference type="GO" id="GO:0003677">
    <property type="term" value="F:DNA binding"/>
    <property type="evidence" value="ECO:0007669"/>
    <property type="project" value="UniProtKB-KW"/>
</dbReference>
<keyword evidence="6 17" id="KW-0347">Helicase</keyword>
<feature type="compositionally biased region" description="Acidic residues" evidence="14">
    <location>
        <begin position="790"/>
        <end position="808"/>
    </location>
</feature>
<feature type="domain" description="Helicase ATP-binding" evidence="15">
    <location>
        <begin position="184"/>
        <end position="443"/>
    </location>
</feature>
<dbReference type="Gene3D" id="1.10.275.40">
    <property type="match status" value="1"/>
</dbReference>
<keyword evidence="4" id="KW-0227">DNA damage</keyword>
<dbReference type="Pfam" id="PF06733">
    <property type="entry name" value="DEAD_2"/>
    <property type="match status" value="1"/>
</dbReference>
<dbReference type="EMBL" id="JAAITX010000001">
    <property type="protein sequence ID" value="NVH57428.1"/>
    <property type="molecule type" value="Genomic_DNA"/>
</dbReference>
<comment type="similarity">
    <text evidence="13">Belongs to the helicase family. DinG subfamily.</text>
</comment>
<dbReference type="InterPro" id="IPR027417">
    <property type="entry name" value="P-loop_NTPase"/>
</dbReference>
<keyword evidence="8" id="KW-0408">Iron</keyword>
<keyword evidence="1" id="KW-0004">4Fe-4S</keyword>
<gene>
    <name evidence="17" type="ORF">G5A66_01945</name>
    <name evidence="16" type="ORF">G5A75_00865</name>
</gene>
<evidence type="ECO:0000256" key="8">
    <source>
        <dbReference type="ARBA" id="ARBA00023004"/>
    </source>
</evidence>
<keyword evidence="18" id="KW-1185">Reference proteome</keyword>
<dbReference type="PANTHER" id="PTHR11472">
    <property type="entry name" value="DNA REPAIR DEAD HELICASE RAD3/XP-D SUBFAMILY MEMBER"/>
    <property type="match status" value="1"/>
</dbReference>
<dbReference type="Pfam" id="PF00270">
    <property type="entry name" value="DEAD"/>
    <property type="match status" value="1"/>
</dbReference>
<dbReference type="GO" id="GO:0003678">
    <property type="term" value="F:DNA helicase activity"/>
    <property type="evidence" value="ECO:0007669"/>
    <property type="project" value="InterPro"/>
</dbReference>
<protein>
    <submittedName>
        <fullName evidence="17">ATP-dependent DNA helicase</fullName>
    </submittedName>
</protein>
<evidence type="ECO:0000256" key="7">
    <source>
        <dbReference type="ARBA" id="ARBA00022840"/>
    </source>
</evidence>
<evidence type="ECO:0000256" key="11">
    <source>
        <dbReference type="ARBA" id="ARBA00023204"/>
    </source>
</evidence>
<dbReference type="InterPro" id="IPR006554">
    <property type="entry name" value="Helicase-like_DEXD_c2"/>
</dbReference>
<dbReference type="Pfam" id="PF13307">
    <property type="entry name" value="Helicase_C_2"/>
    <property type="match status" value="1"/>
</dbReference>
<evidence type="ECO:0000313" key="18">
    <source>
        <dbReference type="Proteomes" id="UP000528555"/>
    </source>
</evidence>
<evidence type="ECO:0000256" key="14">
    <source>
        <dbReference type="SAM" id="MobiDB-lite"/>
    </source>
</evidence>
<dbReference type="InterPro" id="IPR014013">
    <property type="entry name" value="Helic_SF1/SF2_ATP-bd_DinG/Rad3"/>
</dbReference>
<dbReference type="GO" id="GO:0006281">
    <property type="term" value="P:DNA repair"/>
    <property type="evidence" value="ECO:0007669"/>
    <property type="project" value="UniProtKB-KW"/>
</dbReference>
<evidence type="ECO:0000256" key="2">
    <source>
        <dbReference type="ARBA" id="ARBA00022723"/>
    </source>
</evidence>
<evidence type="ECO:0000256" key="5">
    <source>
        <dbReference type="ARBA" id="ARBA00022801"/>
    </source>
</evidence>
<keyword evidence="2" id="KW-0479">Metal-binding</keyword>
<dbReference type="SUPFAM" id="SSF52540">
    <property type="entry name" value="P-loop containing nucleoside triphosphate hydrolases"/>
    <property type="match status" value="2"/>
</dbReference>
<dbReference type="Gene3D" id="3.40.50.300">
    <property type="entry name" value="P-loop containing nucleotide triphosphate hydrolases"/>
    <property type="match status" value="2"/>
</dbReference>
<evidence type="ECO:0000256" key="6">
    <source>
        <dbReference type="ARBA" id="ARBA00022806"/>
    </source>
</evidence>
<evidence type="ECO:0000313" key="16">
    <source>
        <dbReference type="EMBL" id="NSK13443.1"/>
    </source>
</evidence>
<dbReference type="InterPro" id="IPR011604">
    <property type="entry name" value="PDDEXK-like_dom_sf"/>
</dbReference>
<evidence type="ECO:0000256" key="12">
    <source>
        <dbReference type="ARBA" id="ARBA00023235"/>
    </source>
</evidence>
<dbReference type="InterPro" id="IPR042493">
    <property type="entry name" value="XPD_DNA_FeS"/>
</dbReference>
<keyword evidence="7" id="KW-0067">ATP-binding</keyword>
<organism evidence="17 18">
    <name type="scientific">Dorea phocaeensis</name>
    <dbReference type="NCBI Taxonomy" id="2040291"/>
    <lineage>
        <taxon>Bacteria</taxon>
        <taxon>Bacillati</taxon>
        <taxon>Bacillota</taxon>
        <taxon>Clostridia</taxon>
        <taxon>Lachnospirales</taxon>
        <taxon>Lachnospiraceae</taxon>
        <taxon>Dorea</taxon>
    </lineage>
</organism>
<dbReference type="PANTHER" id="PTHR11472:SF34">
    <property type="entry name" value="REGULATOR OF TELOMERE ELONGATION HELICASE 1"/>
    <property type="match status" value="1"/>
</dbReference>
<keyword evidence="12" id="KW-0413">Isomerase</keyword>
<dbReference type="GO" id="GO:0016818">
    <property type="term" value="F:hydrolase activity, acting on acid anhydrides, in phosphorus-containing anhydrides"/>
    <property type="evidence" value="ECO:0007669"/>
    <property type="project" value="InterPro"/>
</dbReference>
<dbReference type="GO" id="GO:0005524">
    <property type="term" value="F:ATP binding"/>
    <property type="evidence" value="ECO:0007669"/>
    <property type="project" value="UniProtKB-KW"/>
</dbReference>
<comment type="caution">
    <text evidence="17">The sequence shown here is derived from an EMBL/GenBank/DDBJ whole genome shotgun (WGS) entry which is preliminary data.</text>
</comment>
<reference evidence="17" key="2">
    <citation type="submission" date="2020-02" db="EMBL/GenBank/DDBJ databases">
        <authorList>
            <person name="Littmann E."/>
            <person name="Sorbara M."/>
        </authorList>
    </citation>
    <scope>NUCLEOTIDE SEQUENCE</scope>
    <source>
        <strain evidence="17">MSK.17.11</strain>
        <strain evidence="16">MSK.17.38</strain>
    </source>
</reference>
<keyword evidence="3" id="KW-0547">Nucleotide-binding</keyword>
<dbReference type="Gene3D" id="1.10.30.20">
    <property type="entry name" value="Bacterial XPD DNA helicase, FeS cluster domain"/>
    <property type="match status" value="1"/>
</dbReference>
<evidence type="ECO:0000256" key="4">
    <source>
        <dbReference type="ARBA" id="ARBA00022763"/>
    </source>
</evidence>
<evidence type="ECO:0000256" key="9">
    <source>
        <dbReference type="ARBA" id="ARBA00023014"/>
    </source>
</evidence>
<dbReference type="InterPro" id="IPR006555">
    <property type="entry name" value="ATP-dep_Helicase_C"/>
</dbReference>
<dbReference type="SMART" id="SM00491">
    <property type="entry name" value="HELICc2"/>
    <property type="match status" value="1"/>
</dbReference>
<evidence type="ECO:0000313" key="17">
    <source>
        <dbReference type="EMBL" id="NVH57428.1"/>
    </source>
</evidence>
<name>A0A850HCC8_9FIRM</name>
<dbReference type="PROSITE" id="PS51193">
    <property type="entry name" value="HELICASE_ATP_BIND_2"/>
    <property type="match status" value="1"/>
</dbReference>
<proteinExistence type="inferred from homology"/>
<keyword evidence="9" id="KW-0411">Iron-sulfur</keyword>
<evidence type="ECO:0000256" key="3">
    <source>
        <dbReference type="ARBA" id="ARBA00022741"/>
    </source>
</evidence>
<keyword evidence="11" id="KW-0234">DNA repair</keyword>
<feature type="region of interest" description="Disordered" evidence="14">
    <location>
        <begin position="789"/>
        <end position="808"/>
    </location>
</feature>
<keyword evidence="5" id="KW-0378">Hydrolase</keyword>
<dbReference type="Proteomes" id="UP000701680">
    <property type="component" value="Unassembled WGS sequence"/>
</dbReference>
<dbReference type="InterPro" id="IPR045028">
    <property type="entry name" value="DinG/Rad3-like"/>
</dbReference>
<evidence type="ECO:0000256" key="10">
    <source>
        <dbReference type="ARBA" id="ARBA00023125"/>
    </source>
</evidence>
<dbReference type="AlphaFoldDB" id="A0A850HCC8"/>
<dbReference type="Gene3D" id="3.90.320.10">
    <property type="match status" value="1"/>
</dbReference>
<accession>A0A850HCC8</accession>
<keyword evidence="10" id="KW-0238">DNA-binding</keyword>
<dbReference type="InterPro" id="IPR011545">
    <property type="entry name" value="DEAD/DEAH_box_helicase_dom"/>
</dbReference>
<evidence type="ECO:0000313" key="19">
    <source>
        <dbReference type="Proteomes" id="UP000701680"/>
    </source>
</evidence>
<dbReference type="EMBL" id="JAAIUO010000001">
    <property type="protein sequence ID" value="NSK13443.1"/>
    <property type="molecule type" value="Genomic_DNA"/>
</dbReference>
<evidence type="ECO:0000256" key="13">
    <source>
        <dbReference type="ARBA" id="ARBA00038058"/>
    </source>
</evidence>
<dbReference type="RefSeq" id="WP_173814145.1">
    <property type="nucleotide sequence ID" value="NZ_JAAITX010000001.1"/>
</dbReference>